<evidence type="ECO:0000313" key="3">
    <source>
        <dbReference type="Proteomes" id="UP001632038"/>
    </source>
</evidence>
<gene>
    <name evidence="2" type="ORF">CASFOL_002129</name>
</gene>
<name>A0ABD3EDE6_9LAMI</name>
<dbReference type="Gene3D" id="3.10.20.870">
    <property type="entry name" value="PFU (PLAA family ubiquitin binding), C-terminal domain"/>
    <property type="match status" value="1"/>
</dbReference>
<proteinExistence type="predicted"/>
<dbReference type="InterPro" id="IPR038122">
    <property type="entry name" value="PFU_sf"/>
</dbReference>
<dbReference type="InterPro" id="IPR015155">
    <property type="entry name" value="PFU"/>
</dbReference>
<evidence type="ECO:0000259" key="1">
    <source>
        <dbReference type="PROSITE" id="PS51394"/>
    </source>
</evidence>
<dbReference type="PROSITE" id="PS51394">
    <property type="entry name" value="PFU"/>
    <property type="match status" value="1"/>
</dbReference>
<organism evidence="2 3">
    <name type="scientific">Castilleja foliolosa</name>
    <dbReference type="NCBI Taxonomy" id="1961234"/>
    <lineage>
        <taxon>Eukaryota</taxon>
        <taxon>Viridiplantae</taxon>
        <taxon>Streptophyta</taxon>
        <taxon>Embryophyta</taxon>
        <taxon>Tracheophyta</taxon>
        <taxon>Spermatophyta</taxon>
        <taxon>Magnoliopsida</taxon>
        <taxon>eudicotyledons</taxon>
        <taxon>Gunneridae</taxon>
        <taxon>Pentapetalae</taxon>
        <taxon>asterids</taxon>
        <taxon>lamiids</taxon>
        <taxon>Lamiales</taxon>
        <taxon>Orobanchaceae</taxon>
        <taxon>Pedicularideae</taxon>
        <taxon>Castillejinae</taxon>
        <taxon>Castilleja</taxon>
    </lineage>
</organism>
<protein>
    <recommendedName>
        <fullName evidence="1">PFU domain-containing protein</fullName>
    </recommendedName>
</protein>
<dbReference type="Pfam" id="PF09070">
    <property type="entry name" value="PFU"/>
    <property type="match status" value="1"/>
</dbReference>
<reference evidence="3" key="1">
    <citation type="journal article" date="2024" name="IScience">
        <title>Strigolactones Initiate the Formation of Haustorium-like Structures in Castilleja.</title>
        <authorList>
            <person name="Buerger M."/>
            <person name="Peterson D."/>
            <person name="Chory J."/>
        </authorList>
    </citation>
    <scope>NUCLEOTIDE SEQUENCE [LARGE SCALE GENOMIC DNA]</scope>
</reference>
<keyword evidence="3" id="KW-1185">Reference proteome</keyword>
<feature type="domain" description="PFU" evidence="1">
    <location>
        <begin position="1"/>
        <end position="88"/>
    </location>
</feature>
<dbReference type="AlphaFoldDB" id="A0ABD3EDE6"/>
<accession>A0ABD3EDE6</accession>
<evidence type="ECO:0000313" key="2">
    <source>
        <dbReference type="EMBL" id="KAL3652448.1"/>
    </source>
</evidence>
<comment type="caution">
    <text evidence="2">The sequence shown here is derived from an EMBL/GenBank/DDBJ whole genome shotgun (WGS) entry which is preliminary data.</text>
</comment>
<dbReference type="EMBL" id="JAVIJP010000005">
    <property type="protein sequence ID" value="KAL3652448.1"/>
    <property type="molecule type" value="Genomic_DNA"/>
</dbReference>
<dbReference type="Proteomes" id="UP001632038">
    <property type="component" value="Unassembled WGS sequence"/>
</dbReference>
<sequence>MNISARCQYREQQLELYNSLQIVYAVLFEVDIGYGEPVRNSHTIVQENPYDLADKWLLKENLHLSYRQQVVQFILQNSGQRDFLRDPMFRDPYTGASAYIPGAPSRMPSLLLFLFLSFLIKDKITKIIGFMLVFDVAQFDGILLPDPDKSYLSLNEGDVSILDVMRMFVLNPDGKGKLLQHVKGEMV</sequence>